<dbReference type="Proteomes" id="UP001391051">
    <property type="component" value="Unassembled WGS sequence"/>
</dbReference>
<evidence type="ECO:0000256" key="1">
    <source>
        <dbReference type="SAM" id="MobiDB-lite"/>
    </source>
</evidence>
<dbReference type="RefSeq" id="XP_066699844.1">
    <property type="nucleotide sequence ID" value="XM_066843732.1"/>
</dbReference>
<evidence type="ECO:0000259" key="2">
    <source>
        <dbReference type="Pfam" id="PF24864"/>
    </source>
</evidence>
<comment type="caution">
    <text evidence="3">The sequence shown here is derived from an EMBL/GenBank/DDBJ whole genome shotgun (WGS) entry which is preliminary data.</text>
</comment>
<dbReference type="EMBL" id="JAQQWE010000005">
    <property type="protein sequence ID" value="KAK7951782.1"/>
    <property type="molecule type" value="Genomic_DNA"/>
</dbReference>
<dbReference type="InterPro" id="IPR056632">
    <property type="entry name" value="DUF7730"/>
</dbReference>
<gene>
    <name evidence="3" type="ORF">PG986_007510</name>
</gene>
<protein>
    <recommendedName>
        <fullName evidence="2">DUF7730 domain-containing protein</fullName>
    </recommendedName>
</protein>
<dbReference type="PANTHER" id="PTHR38790">
    <property type="entry name" value="2EXR DOMAIN-CONTAINING PROTEIN-RELATED"/>
    <property type="match status" value="1"/>
</dbReference>
<accession>A0ABR1QD32</accession>
<feature type="region of interest" description="Disordered" evidence="1">
    <location>
        <begin position="1"/>
        <end position="21"/>
    </location>
</feature>
<evidence type="ECO:0000313" key="4">
    <source>
        <dbReference type="Proteomes" id="UP001391051"/>
    </source>
</evidence>
<dbReference type="GeneID" id="92076794"/>
<keyword evidence="4" id="KW-1185">Reference proteome</keyword>
<organism evidence="3 4">
    <name type="scientific">Apiospora aurea</name>
    <dbReference type="NCBI Taxonomy" id="335848"/>
    <lineage>
        <taxon>Eukaryota</taxon>
        <taxon>Fungi</taxon>
        <taxon>Dikarya</taxon>
        <taxon>Ascomycota</taxon>
        <taxon>Pezizomycotina</taxon>
        <taxon>Sordariomycetes</taxon>
        <taxon>Xylariomycetidae</taxon>
        <taxon>Amphisphaeriales</taxon>
        <taxon>Apiosporaceae</taxon>
        <taxon>Apiospora</taxon>
    </lineage>
</organism>
<evidence type="ECO:0000313" key="3">
    <source>
        <dbReference type="EMBL" id="KAK7951782.1"/>
    </source>
</evidence>
<feature type="domain" description="DUF7730" evidence="2">
    <location>
        <begin position="22"/>
        <end position="201"/>
    </location>
</feature>
<proteinExistence type="predicted"/>
<name>A0ABR1QD32_9PEZI</name>
<sequence>MPTIAALDAPHPNQAVTQRNAGSSPLLKLPLEIRIMIYELATHVDRPIQPWQMATGSNKFFWGGKSMQTRNGLYNVPSQRPMENLTVTELARSCRVVYHDLEAKPVFYRTNSFQFGGVEVLHTFLAAITPARRGSIRRITIEDKGPNYSDRKTWLARDGRYGRVMPLLLQCNDLRQLTLRLVPNYKHHWRYYNTELVEIVRYELNAVLQWLSESPYTTDAHSLMDLPSLQIVYDRHFWIAYLPGVRWTNGEHDDITIGPDWDVSATRGSLAEQVRRALGAKITNIEKALASRKTLLSQNEHKLKVTDEQLMESIAAAGIHFPGEDRLHLNRLDSDIGAVSSRTRHRCNTTNLNVFRGRIERPTGKYDSEGLLMKHFFDPGYQIGRS</sequence>
<dbReference type="PANTHER" id="PTHR38790:SF4">
    <property type="entry name" value="2EXR DOMAIN-CONTAINING PROTEIN"/>
    <property type="match status" value="1"/>
</dbReference>
<reference evidence="3 4" key="1">
    <citation type="submission" date="2023-01" db="EMBL/GenBank/DDBJ databases">
        <title>Analysis of 21 Apiospora genomes using comparative genomics revels a genus with tremendous synthesis potential of carbohydrate active enzymes and secondary metabolites.</title>
        <authorList>
            <person name="Sorensen T."/>
        </authorList>
    </citation>
    <scope>NUCLEOTIDE SEQUENCE [LARGE SCALE GENOMIC DNA]</scope>
    <source>
        <strain evidence="3 4">CBS 24483</strain>
    </source>
</reference>
<dbReference type="Pfam" id="PF24864">
    <property type="entry name" value="DUF7730"/>
    <property type="match status" value="1"/>
</dbReference>